<keyword evidence="3" id="KW-1185">Reference proteome</keyword>
<dbReference type="PANTHER" id="PTHR33490:SF3">
    <property type="entry name" value="CONSERVED INTEGRAL MEMBRANE PROTEIN"/>
    <property type="match status" value="1"/>
</dbReference>
<dbReference type="EMBL" id="JAMZFT010000002">
    <property type="protein sequence ID" value="MCP1336558.1"/>
    <property type="molecule type" value="Genomic_DNA"/>
</dbReference>
<reference evidence="2" key="1">
    <citation type="submission" date="2022-06" db="EMBL/GenBank/DDBJ databases">
        <title>Isolation and Genomics of Futiania mangrovii gen. nov., sp. nov., a Rare and Metabolically-versatile member in the Class Alphaproteobacteria.</title>
        <authorList>
            <person name="Liu L."/>
            <person name="Huang W.-C."/>
            <person name="Pan J."/>
            <person name="Li J."/>
            <person name="Huang Y."/>
            <person name="Du H."/>
            <person name="Liu Y."/>
            <person name="Li M."/>
        </authorList>
    </citation>
    <scope>NUCLEOTIDE SEQUENCE</scope>
    <source>
        <strain evidence="2">FT118</strain>
    </source>
</reference>
<dbReference type="PANTHER" id="PTHR33490">
    <property type="entry name" value="BLR5614 PROTEIN-RELATED"/>
    <property type="match status" value="1"/>
</dbReference>
<proteinExistence type="predicted"/>
<evidence type="ECO:0000313" key="3">
    <source>
        <dbReference type="Proteomes" id="UP001055804"/>
    </source>
</evidence>
<sequence>MTGPTEIHTDETVPPGAASLAATRFIDADNPKVRAFAAEHAGEGTDLERAIRLYYAVRDGIRYDPYRITLTAEGLRGSSCLEKGYGFCITKAAFLAAVARAAGIPARLGFADVRNHLATPRLLELMKTETFYYHGYVSLWLEGRWVKATPAFNIELCERFGVVPLEFDGREDSIMHPFDTAGRRHMEYLKEHGLFEDLPYEAIVETFRTHYPMLVAGQAPQGDFHAEATAARQG</sequence>
<organism evidence="2 3">
    <name type="scientific">Futiania mangrovi</name>
    <dbReference type="NCBI Taxonomy" id="2959716"/>
    <lineage>
        <taxon>Bacteria</taxon>
        <taxon>Pseudomonadati</taxon>
        <taxon>Pseudomonadota</taxon>
        <taxon>Alphaproteobacteria</taxon>
        <taxon>Futianiales</taxon>
        <taxon>Futianiaceae</taxon>
        <taxon>Futiania</taxon>
    </lineage>
</organism>
<dbReference type="SMART" id="SM00460">
    <property type="entry name" value="TGc"/>
    <property type="match status" value="1"/>
</dbReference>
<evidence type="ECO:0000313" key="2">
    <source>
        <dbReference type="EMBL" id="MCP1336558.1"/>
    </source>
</evidence>
<name>A0A9J6PDU4_9PROT</name>
<dbReference type="RefSeq" id="WP_269332512.1">
    <property type="nucleotide sequence ID" value="NZ_JAMZFT010000002.1"/>
</dbReference>
<dbReference type="Gene3D" id="3.10.620.30">
    <property type="match status" value="1"/>
</dbReference>
<dbReference type="AlphaFoldDB" id="A0A9J6PDU4"/>
<comment type="caution">
    <text evidence="2">The sequence shown here is derived from an EMBL/GenBank/DDBJ whole genome shotgun (WGS) entry which is preliminary data.</text>
</comment>
<protein>
    <submittedName>
        <fullName evidence="2">Transglutaminase family protein</fullName>
    </submittedName>
</protein>
<feature type="domain" description="Transglutaminase-like" evidence="1">
    <location>
        <begin position="80"/>
        <end position="152"/>
    </location>
</feature>
<evidence type="ECO:0000259" key="1">
    <source>
        <dbReference type="SMART" id="SM00460"/>
    </source>
</evidence>
<gene>
    <name evidence="2" type="ORF">NJQ99_09080</name>
</gene>
<dbReference type="Proteomes" id="UP001055804">
    <property type="component" value="Unassembled WGS sequence"/>
</dbReference>
<dbReference type="InterPro" id="IPR002931">
    <property type="entry name" value="Transglutaminase-like"/>
</dbReference>
<dbReference type="SUPFAM" id="SSF54001">
    <property type="entry name" value="Cysteine proteinases"/>
    <property type="match status" value="1"/>
</dbReference>
<dbReference type="InterPro" id="IPR038765">
    <property type="entry name" value="Papain-like_cys_pep_sf"/>
</dbReference>
<dbReference type="Pfam" id="PF01841">
    <property type="entry name" value="Transglut_core"/>
    <property type="match status" value="1"/>
</dbReference>
<accession>A0A9J6PDU4</accession>